<keyword evidence="4" id="KW-1185">Reference proteome</keyword>
<proteinExistence type="predicted"/>
<keyword evidence="1" id="KW-0812">Transmembrane</keyword>
<evidence type="ECO:0000313" key="4">
    <source>
        <dbReference type="Proteomes" id="UP000053105"/>
    </source>
</evidence>
<dbReference type="InterPro" id="IPR035979">
    <property type="entry name" value="RBD_domain_sf"/>
</dbReference>
<dbReference type="STRING" id="166423.A0A0M8ZQT6"/>
<protein>
    <submittedName>
        <fullName evidence="3">CUGBP Elav-like family member 2</fullName>
    </submittedName>
</protein>
<organism evidence="3 4">
    <name type="scientific">Melipona quadrifasciata</name>
    <dbReference type="NCBI Taxonomy" id="166423"/>
    <lineage>
        <taxon>Eukaryota</taxon>
        <taxon>Metazoa</taxon>
        <taxon>Ecdysozoa</taxon>
        <taxon>Arthropoda</taxon>
        <taxon>Hexapoda</taxon>
        <taxon>Insecta</taxon>
        <taxon>Pterygota</taxon>
        <taxon>Neoptera</taxon>
        <taxon>Endopterygota</taxon>
        <taxon>Hymenoptera</taxon>
        <taxon>Apocrita</taxon>
        <taxon>Aculeata</taxon>
        <taxon>Apoidea</taxon>
        <taxon>Anthophila</taxon>
        <taxon>Apidae</taxon>
        <taxon>Melipona</taxon>
    </lineage>
</organism>
<keyword evidence="2" id="KW-0732">Signal</keyword>
<dbReference type="Proteomes" id="UP000053105">
    <property type="component" value="Unassembled WGS sequence"/>
</dbReference>
<sequence>MNTFRQWLNSAILSIFWWPWLPVCHDRTYECLKNTRRSYEILIRVFKILTIVRRVPGERIRDLHFASLCAFFVAGCCFVTFYTRKAALDAQNALHNVKTFSGVSQTVSS</sequence>
<feature type="signal peptide" evidence="2">
    <location>
        <begin position="1"/>
        <end position="22"/>
    </location>
</feature>
<dbReference type="OrthoDB" id="7700729at2759"/>
<keyword evidence="1" id="KW-0472">Membrane</keyword>
<dbReference type="AlphaFoldDB" id="A0A0M8ZQT6"/>
<feature type="transmembrane region" description="Helical" evidence="1">
    <location>
        <begin position="63"/>
        <end position="82"/>
    </location>
</feature>
<name>A0A0M8ZQT6_9HYME</name>
<evidence type="ECO:0000256" key="2">
    <source>
        <dbReference type="SAM" id="SignalP"/>
    </source>
</evidence>
<dbReference type="GO" id="GO:0003676">
    <property type="term" value="F:nucleic acid binding"/>
    <property type="evidence" value="ECO:0007669"/>
    <property type="project" value="InterPro"/>
</dbReference>
<feature type="chain" id="PRO_5005830663" evidence="2">
    <location>
        <begin position="23"/>
        <end position="109"/>
    </location>
</feature>
<dbReference type="SUPFAM" id="SSF54928">
    <property type="entry name" value="RNA-binding domain, RBD"/>
    <property type="match status" value="1"/>
</dbReference>
<keyword evidence="1" id="KW-1133">Transmembrane helix</keyword>
<reference evidence="3 4" key="1">
    <citation type="submission" date="2015-07" db="EMBL/GenBank/DDBJ databases">
        <title>The genome of Melipona quadrifasciata.</title>
        <authorList>
            <person name="Pan H."/>
            <person name="Kapheim K."/>
        </authorList>
    </citation>
    <scope>NUCLEOTIDE SEQUENCE [LARGE SCALE GENOMIC DNA]</scope>
    <source>
        <strain evidence="3">0111107301</strain>
        <tissue evidence="3">Whole body</tissue>
    </source>
</reference>
<evidence type="ECO:0000313" key="3">
    <source>
        <dbReference type="EMBL" id="KOX67743.1"/>
    </source>
</evidence>
<gene>
    <name evidence="3" type="ORF">WN51_08116</name>
</gene>
<accession>A0A0M8ZQT6</accession>
<evidence type="ECO:0000256" key="1">
    <source>
        <dbReference type="SAM" id="Phobius"/>
    </source>
</evidence>
<dbReference type="EMBL" id="KQ435984">
    <property type="protein sequence ID" value="KOX67743.1"/>
    <property type="molecule type" value="Genomic_DNA"/>
</dbReference>